<dbReference type="EMBL" id="JAUIZM010000005">
    <property type="protein sequence ID" value="KAK1382462.1"/>
    <property type="molecule type" value="Genomic_DNA"/>
</dbReference>
<reference evidence="2" key="1">
    <citation type="submission" date="2023-02" db="EMBL/GenBank/DDBJ databases">
        <title>Genome of toxic invasive species Heracleum sosnowskyi carries increased number of genes despite the absence of recent whole-genome duplications.</title>
        <authorList>
            <person name="Schelkunov M."/>
            <person name="Shtratnikova V."/>
            <person name="Makarenko M."/>
            <person name="Klepikova A."/>
            <person name="Omelchenko D."/>
            <person name="Novikova G."/>
            <person name="Obukhova E."/>
            <person name="Bogdanov V."/>
            <person name="Penin A."/>
            <person name="Logacheva M."/>
        </authorList>
    </citation>
    <scope>NUCLEOTIDE SEQUENCE</scope>
    <source>
        <strain evidence="2">Hsosn_3</strain>
        <tissue evidence="2">Leaf</tissue>
    </source>
</reference>
<proteinExistence type="predicted"/>
<dbReference type="AlphaFoldDB" id="A0AAD8IAY0"/>
<accession>A0AAD8IAY0</accession>
<evidence type="ECO:0000313" key="3">
    <source>
        <dbReference type="Proteomes" id="UP001237642"/>
    </source>
</evidence>
<evidence type="ECO:0000313" key="2">
    <source>
        <dbReference type="EMBL" id="KAK1382462.1"/>
    </source>
</evidence>
<organism evidence="2 3">
    <name type="scientific">Heracleum sosnowskyi</name>
    <dbReference type="NCBI Taxonomy" id="360622"/>
    <lineage>
        <taxon>Eukaryota</taxon>
        <taxon>Viridiplantae</taxon>
        <taxon>Streptophyta</taxon>
        <taxon>Embryophyta</taxon>
        <taxon>Tracheophyta</taxon>
        <taxon>Spermatophyta</taxon>
        <taxon>Magnoliopsida</taxon>
        <taxon>eudicotyledons</taxon>
        <taxon>Gunneridae</taxon>
        <taxon>Pentapetalae</taxon>
        <taxon>asterids</taxon>
        <taxon>campanulids</taxon>
        <taxon>Apiales</taxon>
        <taxon>Apiaceae</taxon>
        <taxon>Apioideae</taxon>
        <taxon>apioid superclade</taxon>
        <taxon>Tordylieae</taxon>
        <taxon>Tordyliinae</taxon>
        <taxon>Heracleum</taxon>
    </lineage>
</organism>
<feature type="region of interest" description="Disordered" evidence="1">
    <location>
        <begin position="95"/>
        <end position="117"/>
    </location>
</feature>
<evidence type="ECO:0000256" key="1">
    <source>
        <dbReference type="SAM" id="MobiDB-lite"/>
    </source>
</evidence>
<keyword evidence="3" id="KW-1185">Reference proteome</keyword>
<comment type="caution">
    <text evidence="2">The sequence shown here is derived from an EMBL/GenBank/DDBJ whole genome shotgun (WGS) entry which is preliminary data.</text>
</comment>
<gene>
    <name evidence="2" type="ORF">POM88_020197</name>
</gene>
<sequence length="131" mass="15055">MTVEEAQTRKDKILAEARKEKPFPDHPRVSYQVLKQLKYVDSPDSFASPPSDSDDTPEEIEARKKRYSDASFQNQIITPYHFKIKVNEMGLPCTSQSETEIETEEDEEVQASQDKFLAGTNNDSFSQIFLF</sequence>
<feature type="compositionally biased region" description="Acidic residues" evidence="1">
    <location>
        <begin position="99"/>
        <end position="109"/>
    </location>
</feature>
<reference evidence="2" key="2">
    <citation type="submission" date="2023-05" db="EMBL/GenBank/DDBJ databases">
        <authorList>
            <person name="Schelkunov M.I."/>
        </authorList>
    </citation>
    <scope>NUCLEOTIDE SEQUENCE</scope>
    <source>
        <strain evidence="2">Hsosn_3</strain>
        <tissue evidence="2">Leaf</tissue>
    </source>
</reference>
<feature type="region of interest" description="Disordered" evidence="1">
    <location>
        <begin position="42"/>
        <end position="68"/>
    </location>
</feature>
<feature type="region of interest" description="Disordered" evidence="1">
    <location>
        <begin position="1"/>
        <end position="27"/>
    </location>
</feature>
<feature type="compositionally biased region" description="Low complexity" evidence="1">
    <location>
        <begin position="42"/>
        <end position="51"/>
    </location>
</feature>
<name>A0AAD8IAY0_9APIA</name>
<dbReference type="Proteomes" id="UP001237642">
    <property type="component" value="Unassembled WGS sequence"/>
</dbReference>
<protein>
    <submittedName>
        <fullName evidence="2">Uncharacterized protein</fullName>
    </submittedName>
</protein>